<feature type="repeat" description="Solcar" evidence="8">
    <location>
        <begin position="15"/>
        <end position="103"/>
    </location>
</feature>
<keyword evidence="4 8" id="KW-0812">Transmembrane</keyword>
<dbReference type="OrthoDB" id="10266426at2759"/>
<comment type="subcellular location">
    <subcellularLocation>
        <location evidence="1">Membrane</location>
        <topology evidence="1">Multi-pass membrane protein</topology>
    </subcellularLocation>
</comment>
<protein>
    <submittedName>
        <fullName evidence="12">Nicotinamide adenine dinucleotide transporter 1, chloroplastic-like isoform X1</fullName>
    </submittedName>
</protein>
<dbReference type="GeneID" id="113869364"/>
<reference evidence="11" key="1">
    <citation type="journal article" date="2019" name="Toxins">
        <title>Detection of Abrin-Like and Prepropulchellin-Like Toxin Genes and Transcripts Using Whole Genome Sequencing and Full-Length Transcript Sequencing of Abrus precatorius.</title>
        <authorList>
            <person name="Hovde B.T."/>
            <person name="Daligault H.E."/>
            <person name="Hanschen E.R."/>
            <person name="Kunde Y.A."/>
            <person name="Johnson M.B."/>
            <person name="Starkenburg S.R."/>
            <person name="Johnson S.L."/>
        </authorList>
    </citation>
    <scope>NUCLEOTIDE SEQUENCE [LARGE SCALE GENOMIC DNA]</scope>
</reference>
<feature type="compositionally biased region" description="Basic and acidic residues" evidence="10">
    <location>
        <begin position="322"/>
        <end position="335"/>
    </location>
</feature>
<keyword evidence="3 9" id="KW-0813">Transport</keyword>
<dbReference type="PRINTS" id="PR00926">
    <property type="entry name" value="MITOCARRIER"/>
</dbReference>
<sequence length="366" mass="39331">MSCNDQASGASLNIRGLLCNAGAGAAAGAIAATFVCPLDVIKTRLQVHGLPPAQKGSVIVTSLQNIVRNEGFRGMYRGLSPTILALLPNWAVYFTSYEQLKGLLRSRADGCNELTTLGNIIAAAGAGAATAISTNPLWVVKTRLQTQGMRPDVVPYKSVFSALTRITHEEGIRGLYSGIVPSLAGVSHVAIQFPAYEKIKSYMAEKDNTTVDKLSPGNVAIASSISKIIASVMTYPHEVIRSRLQEQGQAKNIGVQYAGVVDCTKKVFQKEGIPGFYRGCATNLLRTTPSAVITFTSYEMIHRFLERAIPQDKGYPQGPKSNEFKPRPEASEIDVKNGTGKGHPPSQSNMKSSSIPLGNKEQLTRH</sequence>
<dbReference type="FunFam" id="1.50.40.10:FF:000075">
    <property type="entry name" value="Nicotinamide adenine dinucleotide transporter 2, mitochondrial"/>
    <property type="match status" value="1"/>
</dbReference>
<evidence type="ECO:0000256" key="3">
    <source>
        <dbReference type="ARBA" id="ARBA00022448"/>
    </source>
</evidence>
<gene>
    <name evidence="12" type="primary">LOC113869364</name>
</gene>
<evidence type="ECO:0000256" key="6">
    <source>
        <dbReference type="ARBA" id="ARBA00022989"/>
    </source>
</evidence>
<dbReference type="PROSITE" id="PS50920">
    <property type="entry name" value="SOLCAR"/>
    <property type="match status" value="3"/>
</dbReference>
<evidence type="ECO:0000256" key="4">
    <source>
        <dbReference type="ARBA" id="ARBA00022692"/>
    </source>
</evidence>
<name>A0A8B8M0P3_ABRPR</name>
<organism evidence="11 12">
    <name type="scientific">Abrus precatorius</name>
    <name type="common">Indian licorice</name>
    <name type="synonym">Glycine abrus</name>
    <dbReference type="NCBI Taxonomy" id="3816"/>
    <lineage>
        <taxon>Eukaryota</taxon>
        <taxon>Viridiplantae</taxon>
        <taxon>Streptophyta</taxon>
        <taxon>Embryophyta</taxon>
        <taxon>Tracheophyta</taxon>
        <taxon>Spermatophyta</taxon>
        <taxon>Magnoliopsida</taxon>
        <taxon>eudicotyledons</taxon>
        <taxon>Gunneridae</taxon>
        <taxon>Pentapetalae</taxon>
        <taxon>rosids</taxon>
        <taxon>fabids</taxon>
        <taxon>Fabales</taxon>
        <taxon>Fabaceae</taxon>
        <taxon>Papilionoideae</taxon>
        <taxon>50 kb inversion clade</taxon>
        <taxon>NPAAA clade</taxon>
        <taxon>indigoferoid/millettioid clade</taxon>
        <taxon>Abreae</taxon>
        <taxon>Abrus</taxon>
    </lineage>
</organism>
<feature type="compositionally biased region" description="Polar residues" evidence="10">
    <location>
        <begin position="345"/>
        <end position="356"/>
    </location>
</feature>
<evidence type="ECO:0000313" key="11">
    <source>
        <dbReference type="Proteomes" id="UP000694853"/>
    </source>
</evidence>
<evidence type="ECO:0000256" key="2">
    <source>
        <dbReference type="ARBA" id="ARBA00006375"/>
    </source>
</evidence>
<dbReference type="Gene3D" id="1.50.40.10">
    <property type="entry name" value="Mitochondrial carrier domain"/>
    <property type="match status" value="2"/>
</dbReference>
<dbReference type="InterPro" id="IPR018108">
    <property type="entry name" value="MCP_transmembrane"/>
</dbReference>
<evidence type="ECO:0000313" key="12">
    <source>
        <dbReference type="RefSeq" id="XP_027361458.1"/>
    </source>
</evidence>
<keyword evidence="6" id="KW-1133">Transmembrane helix</keyword>
<keyword evidence="7 8" id="KW-0472">Membrane</keyword>
<evidence type="ECO:0000256" key="10">
    <source>
        <dbReference type="SAM" id="MobiDB-lite"/>
    </source>
</evidence>
<dbReference type="InterPro" id="IPR023395">
    <property type="entry name" value="MCP_dom_sf"/>
</dbReference>
<dbReference type="GO" id="GO:0016020">
    <property type="term" value="C:membrane"/>
    <property type="evidence" value="ECO:0007669"/>
    <property type="project" value="UniProtKB-SubCell"/>
</dbReference>
<keyword evidence="5" id="KW-0677">Repeat</keyword>
<evidence type="ECO:0000256" key="8">
    <source>
        <dbReference type="PROSITE-ProRule" id="PRU00282"/>
    </source>
</evidence>
<dbReference type="PANTHER" id="PTHR45683">
    <property type="entry name" value="MITOCHONDRIAL NICOTINAMIDE ADENINE DINUCLEOTIDE TRANSPORTER 1-RELATED-RELATED"/>
    <property type="match status" value="1"/>
</dbReference>
<reference evidence="12" key="2">
    <citation type="submission" date="2025-08" db="UniProtKB">
        <authorList>
            <consortium name="RefSeq"/>
        </authorList>
    </citation>
    <scope>IDENTIFICATION</scope>
    <source>
        <tissue evidence="12">Young leaves</tissue>
    </source>
</reference>
<dbReference type="KEGG" id="aprc:113869364"/>
<dbReference type="InterPro" id="IPR044712">
    <property type="entry name" value="SLC25A32-like"/>
</dbReference>
<feature type="region of interest" description="Disordered" evidence="10">
    <location>
        <begin position="311"/>
        <end position="366"/>
    </location>
</feature>
<evidence type="ECO:0000256" key="9">
    <source>
        <dbReference type="RuleBase" id="RU000488"/>
    </source>
</evidence>
<comment type="similarity">
    <text evidence="2 9">Belongs to the mitochondrial carrier (TC 2.A.29) family.</text>
</comment>
<dbReference type="SUPFAM" id="SSF103506">
    <property type="entry name" value="Mitochondrial carrier"/>
    <property type="match status" value="1"/>
</dbReference>
<dbReference type="Proteomes" id="UP000694853">
    <property type="component" value="Unplaced"/>
</dbReference>
<evidence type="ECO:0000256" key="1">
    <source>
        <dbReference type="ARBA" id="ARBA00004141"/>
    </source>
</evidence>
<evidence type="ECO:0000256" key="5">
    <source>
        <dbReference type="ARBA" id="ARBA00022737"/>
    </source>
</evidence>
<keyword evidence="11" id="KW-1185">Reference proteome</keyword>
<proteinExistence type="inferred from homology"/>
<accession>A0A8B8M0P3</accession>
<dbReference type="AlphaFoldDB" id="A0A8B8M0P3"/>
<feature type="repeat" description="Solcar" evidence="8">
    <location>
        <begin position="114"/>
        <end position="202"/>
    </location>
</feature>
<dbReference type="GO" id="GO:0015215">
    <property type="term" value="F:nucleotide transmembrane transporter activity"/>
    <property type="evidence" value="ECO:0007669"/>
    <property type="project" value="UniProtKB-ARBA"/>
</dbReference>
<dbReference type="InterPro" id="IPR002067">
    <property type="entry name" value="MCP"/>
</dbReference>
<feature type="repeat" description="Solcar" evidence="8">
    <location>
        <begin position="214"/>
        <end position="304"/>
    </location>
</feature>
<evidence type="ECO:0000256" key="7">
    <source>
        <dbReference type="ARBA" id="ARBA00023136"/>
    </source>
</evidence>
<dbReference type="Pfam" id="PF00153">
    <property type="entry name" value="Mito_carr"/>
    <property type="match status" value="3"/>
</dbReference>
<dbReference type="RefSeq" id="XP_027361458.1">
    <property type="nucleotide sequence ID" value="XM_027505657.1"/>
</dbReference>